<comment type="caution">
    <text evidence="2">The sequence shown here is derived from an EMBL/GenBank/DDBJ whole genome shotgun (WGS) entry which is preliminary data.</text>
</comment>
<feature type="compositionally biased region" description="Low complexity" evidence="1">
    <location>
        <begin position="105"/>
        <end position="123"/>
    </location>
</feature>
<feature type="region of interest" description="Disordered" evidence="1">
    <location>
        <begin position="87"/>
        <end position="149"/>
    </location>
</feature>
<feature type="compositionally biased region" description="Basic and acidic residues" evidence="1">
    <location>
        <begin position="92"/>
        <end position="101"/>
    </location>
</feature>
<reference evidence="2" key="1">
    <citation type="submission" date="2022-06" db="EMBL/GenBank/DDBJ databases">
        <authorList>
            <consortium name="SYNGENTA / RWTH Aachen University"/>
        </authorList>
    </citation>
    <scope>NUCLEOTIDE SEQUENCE</scope>
</reference>
<gene>
    <name evidence="2" type="ORF">PPACK8108_LOCUS9174</name>
</gene>
<sequence length="490" mass="52992">QLQRYSEPKPRRAAAVAHFIDLKNSAHGSSTGPSLMSSLLSPRLSFRSKKGAAVNSPGTLNNSHGAGSYFGSLRNFVAFTGINEEESNGSELRLRKDEKASKLVSGESSSSTRSTRGTSAFGSVGAVSNEVPNSNSAVAPPSKEDLGDYKNLKKARKRHMNDETAELRPILPGFITTCGPIPVVSKFVGPRSKCVPEGSQRGKVTDLSPGRIVKRCDGLIRSSSVSSHGKDPRAEKDDQTKSDGMAPELRAVGSDGLRVKEVEANPANNGGQKILRIQKKLLMERDRPLSPTPLTGWKRCEQEGGDPNGSDSIEQTLPPPSYLIKSLGGQTGPLPIFPLDFMNLKTQDSNSDLTTMTTSTRSVTISGVGCLKSLKERTGEGDMVGSNVSSNKKKTSAEQLNQPAQRAKQAQMIKLWRNSLLDEVESVLNDHESNCRFRNPLMESMDRVCLSKSVGTSSSVITSTETTSSFIKRVSMDRGREVYSVVNRDF</sequence>
<keyword evidence="3" id="KW-1185">Reference proteome</keyword>
<evidence type="ECO:0000313" key="2">
    <source>
        <dbReference type="EMBL" id="CAH7674260.1"/>
    </source>
</evidence>
<organism evidence="2 3">
    <name type="scientific">Phakopsora pachyrhizi</name>
    <name type="common">Asian soybean rust disease fungus</name>
    <dbReference type="NCBI Taxonomy" id="170000"/>
    <lineage>
        <taxon>Eukaryota</taxon>
        <taxon>Fungi</taxon>
        <taxon>Dikarya</taxon>
        <taxon>Basidiomycota</taxon>
        <taxon>Pucciniomycotina</taxon>
        <taxon>Pucciniomycetes</taxon>
        <taxon>Pucciniales</taxon>
        <taxon>Phakopsoraceae</taxon>
        <taxon>Phakopsora</taxon>
    </lineage>
</organism>
<proteinExistence type="predicted"/>
<feature type="non-terminal residue" evidence="2">
    <location>
        <position position="1"/>
    </location>
</feature>
<name>A0AAV0AYR0_PHAPC</name>
<accession>A0AAV0AYR0</accession>
<feature type="region of interest" description="Disordered" evidence="1">
    <location>
        <begin position="379"/>
        <end position="403"/>
    </location>
</feature>
<protein>
    <submittedName>
        <fullName evidence="2">Expressed protein</fullName>
    </submittedName>
</protein>
<evidence type="ECO:0000256" key="1">
    <source>
        <dbReference type="SAM" id="MobiDB-lite"/>
    </source>
</evidence>
<dbReference type="AlphaFoldDB" id="A0AAV0AYR0"/>
<feature type="region of interest" description="Disordered" evidence="1">
    <location>
        <begin position="282"/>
        <end position="313"/>
    </location>
</feature>
<dbReference type="EMBL" id="CALTRL010001963">
    <property type="protein sequence ID" value="CAH7674260.1"/>
    <property type="molecule type" value="Genomic_DNA"/>
</dbReference>
<evidence type="ECO:0000313" key="3">
    <source>
        <dbReference type="Proteomes" id="UP001153365"/>
    </source>
</evidence>
<feature type="region of interest" description="Disordered" evidence="1">
    <location>
        <begin position="218"/>
        <end position="255"/>
    </location>
</feature>
<feature type="compositionally biased region" description="Basic and acidic residues" evidence="1">
    <location>
        <begin position="228"/>
        <end position="241"/>
    </location>
</feature>
<dbReference type="Proteomes" id="UP001153365">
    <property type="component" value="Unassembled WGS sequence"/>
</dbReference>